<organism evidence="5 6">
    <name type="scientific">Oribacterium sinus</name>
    <dbReference type="NCBI Taxonomy" id="237576"/>
    <lineage>
        <taxon>Bacteria</taxon>
        <taxon>Bacillati</taxon>
        <taxon>Bacillota</taxon>
        <taxon>Clostridia</taxon>
        <taxon>Lachnospirales</taxon>
        <taxon>Lachnospiraceae</taxon>
        <taxon>Oribacterium</taxon>
    </lineage>
</organism>
<dbReference type="PANTHER" id="PTHR42756:SF1">
    <property type="entry name" value="TRANSCRIPTIONAL REPRESSOR OF EMRAB OPERON"/>
    <property type="match status" value="1"/>
</dbReference>
<dbReference type="Proteomes" id="UP000522163">
    <property type="component" value="Unassembled WGS sequence"/>
</dbReference>
<dbReference type="Pfam" id="PF01047">
    <property type="entry name" value="MarR"/>
    <property type="match status" value="1"/>
</dbReference>
<dbReference type="PANTHER" id="PTHR42756">
    <property type="entry name" value="TRANSCRIPTIONAL REGULATOR, MARR"/>
    <property type="match status" value="1"/>
</dbReference>
<keyword evidence="3" id="KW-0804">Transcription</keyword>
<dbReference type="Gene3D" id="1.10.10.10">
    <property type="entry name" value="Winged helix-like DNA-binding domain superfamily/Winged helix DNA-binding domain"/>
    <property type="match status" value="1"/>
</dbReference>
<feature type="domain" description="HTH marR-type" evidence="4">
    <location>
        <begin position="25"/>
        <end position="125"/>
    </location>
</feature>
<keyword evidence="2 5" id="KW-0238">DNA-binding</keyword>
<evidence type="ECO:0000256" key="1">
    <source>
        <dbReference type="ARBA" id="ARBA00023015"/>
    </source>
</evidence>
<gene>
    <name evidence="5" type="ORF">HNQ46_001155</name>
</gene>
<dbReference type="InterPro" id="IPR000835">
    <property type="entry name" value="HTH_MarR-typ"/>
</dbReference>
<name>A0A7W9W265_9FIRM</name>
<dbReference type="InterPro" id="IPR036390">
    <property type="entry name" value="WH_DNA-bd_sf"/>
</dbReference>
<dbReference type="SUPFAM" id="SSF46785">
    <property type="entry name" value="Winged helix' DNA-binding domain"/>
    <property type="match status" value="1"/>
</dbReference>
<protein>
    <submittedName>
        <fullName evidence="5">DNA-binding MarR family transcriptional regulator</fullName>
    </submittedName>
</protein>
<accession>A0A7W9W265</accession>
<proteinExistence type="predicted"/>
<dbReference type="InterPro" id="IPR036388">
    <property type="entry name" value="WH-like_DNA-bd_sf"/>
</dbReference>
<dbReference type="AlphaFoldDB" id="A0A7W9W265"/>
<sequence>MFSESIIELYNKFRIYFYMQVFAKFEKREASLTTVESYSIECIKALGEPTVQEFAIMMGISAPNAAYKVNALVQKGYIEKIQDENNRREFHLRPTKKFWDYYNVSYSYVKTVEARCKKRFSKEDLAKFEEMVKIITTELMPELDTRKFTKTGFENHVSIGEVEE</sequence>
<reference evidence="5 6" key="1">
    <citation type="submission" date="2020-08" db="EMBL/GenBank/DDBJ databases">
        <title>Genomic Encyclopedia of Type Strains, Phase IV (KMG-IV): sequencing the most valuable type-strain genomes for metagenomic binning, comparative biology and taxonomic classification.</title>
        <authorList>
            <person name="Goeker M."/>
        </authorList>
    </citation>
    <scope>NUCLEOTIDE SEQUENCE [LARGE SCALE GENOMIC DNA]</scope>
    <source>
        <strain evidence="5 6">DSM 17245</strain>
    </source>
</reference>
<evidence type="ECO:0000259" key="4">
    <source>
        <dbReference type="SMART" id="SM00347"/>
    </source>
</evidence>
<dbReference type="GeneID" id="85014695"/>
<dbReference type="RefSeq" id="WP_183683755.1">
    <property type="nucleotide sequence ID" value="NZ_JACHHH010000005.1"/>
</dbReference>
<evidence type="ECO:0000313" key="5">
    <source>
        <dbReference type="EMBL" id="MBB6041178.1"/>
    </source>
</evidence>
<evidence type="ECO:0000256" key="3">
    <source>
        <dbReference type="ARBA" id="ARBA00023163"/>
    </source>
</evidence>
<comment type="caution">
    <text evidence="5">The sequence shown here is derived from an EMBL/GenBank/DDBJ whole genome shotgun (WGS) entry which is preliminary data.</text>
</comment>
<dbReference type="GO" id="GO:0003700">
    <property type="term" value="F:DNA-binding transcription factor activity"/>
    <property type="evidence" value="ECO:0007669"/>
    <property type="project" value="InterPro"/>
</dbReference>
<dbReference type="GO" id="GO:0003677">
    <property type="term" value="F:DNA binding"/>
    <property type="evidence" value="ECO:0007669"/>
    <property type="project" value="UniProtKB-KW"/>
</dbReference>
<dbReference type="EMBL" id="JACHHH010000005">
    <property type="protein sequence ID" value="MBB6041178.1"/>
    <property type="molecule type" value="Genomic_DNA"/>
</dbReference>
<dbReference type="SMART" id="SM00347">
    <property type="entry name" value="HTH_MARR"/>
    <property type="match status" value="1"/>
</dbReference>
<evidence type="ECO:0000313" key="6">
    <source>
        <dbReference type="Proteomes" id="UP000522163"/>
    </source>
</evidence>
<keyword evidence="1" id="KW-0805">Transcription regulation</keyword>
<evidence type="ECO:0000256" key="2">
    <source>
        <dbReference type="ARBA" id="ARBA00023125"/>
    </source>
</evidence>